<feature type="domain" description="Aldehyde dehydrogenase" evidence="5">
    <location>
        <begin position="65"/>
        <end position="527"/>
    </location>
</feature>
<accession>A0A2T7UMS1</accession>
<dbReference type="AlphaFoldDB" id="A0A2T7UMS1"/>
<gene>
    <name evidence="6" type="ORF">DDE23_19390</name>
</gene>
<dbReference type="FunFam" id="3.40.605.10:FF:000007">
    <property type="entry name" value="NAD/NADP-dependent betaine aldehyde dehydrogenase"/>
    <property type="match status" value="1"/>
</dbReference>
<keyword evidence="7" id="KW-1185">Reference proteome</keyword>
<dbReference type="Gene3D" id="3.40.605.10">
    <property type="entry name" value="Aldehyde Dehydrogenase, Chain A, domain 1"/>
    <property type="match status" value="1"/>
</dbReference>
<dbReference type="Gene3D" id="3.40.309.10">
    <property type="entry name" value="Aldehyde Dehydrogenase, Chain A, domain 2"/>
    <property type="match status" value="1"/>
</dbReference>
<organism evidence="6 7">
    <name type="scientific">Pararhodobacter aggregans</name>
    <dbReference type="NCBI Taxonomy" id="404875"/>
    <lineage>
        <taxon>Bacteria</taxon>
        <taxon>Pseudomonadati</taxon>
        <taxon>Pseudomonadota</taxon>
        <taxon>Alphaproteobacteria</taxon>
        <taxon>Rhodobacterales</taxon>
        <taxon>Paracoccaceae</taxon>
        <taxon>Pararhodobacter</taxon>
    </lineage>
</organism>
<sequence>MGKGGRSDIFLFPDCKCSDITVAILRRRTSDLQGSRRSREKDMTINAASIRAQGPAYELFIGSAWTGAREGRRFDRTNPYDGSIAASFANATAADADAAIRAARGAFDTGPWPRSSARERHDLLRRVADAIRARIEDFAARMVAESGKPVSLARGEAGAAARTFDYYAGLALADEGAAIAGRVPQAMGLILPEPVGVCAFITPWNFPMLNPVCKIAPALAAGCTVVIKPSHLCPGPVAVLAEVLAEAGLPEGVFNLVTSDLERGGTVGQVLAGSDLVDKVAFTGSTTTGRAVMRAASGNNKHVALELGGKSANIVFADAPFEAAVTTAISAFCFNSGQQCSAGSRLLVQRSIHDQFVEALAQAAGRQVLGNPADAATTMGPLVNDEQFARVSRYVELGDTEGRRLCGGPTGEGYFMAPTIFAGLSNASRLAQEEIFGPVLSVIPFSDEAEAVALANDSAYGLAGGVWSRSIDTALRVARSVRTGKMFVNCYNSAGIDDMPHGGVKDSGIGREFGRQGLQEYQTVKTVQIRLDN</sequence>
<evidence type="ECO:0000313" key="6">
    <source>
        <dbReference type="EMBL" id="PVE45974.1"/>
    </source>
</evidence>
<evidence type="ECO:0000256" key="2">
    <source>
        <dbReference type="ARBA" id="ARBA00023002"/>
    </source>
</evidence>
<reference evidence="6 7" key="1">
    <citation type="journal article" date="2011" name="Syst. Appl. Microbiol.">
        <title>Defluviimonas denitrificans gen. nov., sp. nov., and Pararhodobacter aggregans gen. nov., sp. nov., non-phototrophic Rhodobacteraceae from the biofilter of a marine aquaculture.</title>
        <authorList>
            <person name="Foesel B.U."/>
            <person name="Drake H.L."/>
            <person name="Schramm A."/>
        </authorList>
    </citation>
    <scope>NUCLEOTIDE SEQUENCE [LARGE SCALE GENOMIC DNA]</scope>
    <source>
        <strain evidence="6 7">D1-19</strain>
    </source>
</reference>
<dbReference type="Pfam" id="PF00171">
    <property type="entry name" value="Aldedh"/>
    <property type="match status" value="1"/>
</dbReference>
<dbReference type="FunFam" id="3.40.309.10:FF:000012">
    <property type="entry name" value="Betaine aldehyde dehydrogenase"/>
    <property type="match status" value="1"/>
</dbReference>
<dbReference type="InterPro" id="IPR029510">
    <property type="entry name" value="Ald_DH_CS_GLU"/>
</dbReference>
<dbReference type="InterPro" id="IPR016163">
    <property type="entry name" value="Ald_DH_C"/>
</dbReference>
<evidence type="ECO:0000256" key="3">
    <source>
        <dbReference type="PROSITE-ProRule" id="PRU10007"/>
    </source>
</evidence>
<dbReference type="PANTHER" id="PTHR11699">
    <property type="entry name" value="ALDEHYDE DEHYDROGENASE-RELATED"/>
    <property type="match status" value="1"/>
</dbReference>
<dbReference type="SUPFAM" id="SSF53720">
    <property type="entry name" value="ALDH-like"/>
    <property type="match status" value="1"/>
</dbReference>
<dbReference type="InterPro" id="IPR016161">
    <property type="entry name" value="Ald_DH/histidinol_DH"/>
</dbReference>
<name>A0A2T7UMS1_9RHOB</name>
<dbReference type="GO" id="GO:0016620">
    <property type="term" value="F:oxidoreductase activity, acting on the aldehyde or oxo group of donors, NAD or NADP as acceptor"/>
    <property type="evidence" value="ECO:0007669"/>
    <property type="project" value="InterPro"/>
</dbReference>
<comment type="caution">
    <text evidence="6">The sequence shown here is derived from an EMBL/GenBank/DDBJ whole genome shotgun (WGS) entry which is preliminary data.</text>
</comment>
<evidence type="ECO:0000256" key="1">
    <source>
        <dbReference type="ARBA" id="ARBA00009986"/>
    </source>
</evidence>
<proteinExistence type="inferred from homology"/>
<keyword evidence="2 4" id="KW-0560">Oxidoreductase</keyword>
<protein>
    <submittedName>
        <fullName evidence="6">Aldehyde dehydrogenase</fullName>
    </submittedName>
</protein>
<evidence type="ECO:0000313" key="7">
    <source>
        <dbReference type="Proteomes" id="UP000244810"/>
    </source>
</evidence>
<evidence type="ECO:0000256" key="4">
    <source>
        <dbReference type="RuleBase" id="RU003345"/>
    </source>
</evidence>
<dbReference type="InterPro" id="IPR015590">
    <property type="entry name" value="Aldehyde_DH_dom"/>
</dbReference>
<feature type="active site" evidence="3">
    <location>
        <position position="306"/>
    </location>
</feature>
<dbReference type="InterPro" id="IPR016162">
    <property type="entry name" value="Ald_DH_N"/>
</dbReference>
<evidence type="ECO:0000259" key="5">
    <source>
        <dbReference type="Pfam" id="PF00171"/>
    </source>
</evidence>
<comment type="similarity">
    <text evidence="1 4">Belongs to the aldehyde dehydrogenase family.</text>
</comment>
<dbReference type="PROSITE" id="PS00687">
    <property type="entry name" value="ALDEHYDE_DEHYDR_GLU"/>
    <property type="match status" value="1"/>
</dbReference>
<dbReference type="Proteomes" id="UP000244810">
    <property type="component" value="Unassembled WGS sequence"/>
</dbReference>
<dbReference type="EMBL" id="QDDR01000011">
    <property type="protein sequence ID" value="PVE45974.1"/>
    <property type="molecule type" value="Genomic_DNA"/>
</dbReference>